<evidence type="ECO:0008006" key="8">
    <source>
        <dbReference type="Google" id="ProtNLM"/>
    </source>
</evidence>
<feature type="compositionally biased region" description="Basic and acidic residues" evidence="3">
    <location>
        <begin position="582"/>
        <end position="598"/>
    </location>
</feature>
<evidence type="ECO:0000256" key="3">
    <source>
        <dbReference type="SAM" id="MobiDB-lite"/>
    </source>
</evidence>
<feature type="compositionally biased region" description="Polar residues" evidence="3">
    <location>
        <begin position="1226"/>
        <end position="1235"/>
    </location>
</feature>
<feature type="domain" description="DNA/RNA-binding" evidence="4">
    <location>
        <begin position="172"/>
        <end position="443"/>
    </location>
</feature>
<feature type="compositionally biased region" description="Basic and acidic residues" evidence="3">
    <location>
        <begin position="515"/>
        <end position="524"/>
    </location>
</feature>
<organism evidence="6 7">
    <name type="scientific">Paralvinella palmiformis</name>
    <dbReference type="NCBI Taxonomy" id="53620"/>
    <lineage>
        <taxon>Eukaryota</taxon>
        <taxon>Metazoa</taxon>
        <taxon>Spiralia</taxon>
        <taxon>Lophotrochozoa</taxon>
        <taxon>Annelida</taxon>
        <taxon>Polychaeta</taxon>
        <taxon>Sedentaria</taxon>
        <taxon>Canalipalpata</taxon>
        <taxon>Terebellida</taxon>
        <taxon>Terebelliformia</taxon>
        <taxon>Alvinellidae</taxon>
        <taxon>Paralvinella</taxon>
    </lineage>
</organism>
<feature type="region of interest" description="Disordered" evidence="3">
    <location>
        <begin position="536"/>
        <end position="626"/>
    </location>
</feature>
<feature type="coiled-coil region" evidence="2">
    <location>
        <begin position="886"/>
        <end position="920"/>
    </location>
</feature>
<feature type="compositionally biased region" description="Polar residues" evidence="3">
    <location>
        <begin position="979"/>
        <end position="1005"/>
    </location>
</feature>
<dbReference type="InterPro" id="IPR045153">
    <property type="entry name" value="Est1/Ebs1-like"/>
</dbReference>
<protein>
    <recommendedName>
        <fullName evidence="8">Protein SMG7</fullName>
    </recommendedName>
</protein>
<proteinExistence type="predicted"/>
<keyword evidence="7" id="KW-1185">Reference proteome</keyword>
<dbReference type="PANTHER" id="PTHR15696">
    <property type="entry name" value="SMG-7 SUPPRESSOR WITH MORPHOLOGICAL EFFECT ON GENITALIA PROTEIN 7"/>
    <property type="match status" value="1"/>
</dbReference>
<dbReference type="GO" id="GO:0042162">
    <property type="term" value="F:telomeric DNA binding"/>
    <property type="evidence" value="ECO:0007669"/>
    <property type="project" value="TreeGrafter"/>
</dbReference>
<keyword evidence="2" id="KW-0175">Coiled coil</keyword>
<evidence type="ECO:0000256" key="1">
    <source>
        <dbReference type="ARBA" id="ARBA00023161"/>
    </source>
</evidence>
<feature type="region of interest" description="Disordered" evidence="3">
    <location>
        <begin position="505"/>
        <end position="524"/>
    </location>
</feature>
<dbReference type="InterPro" id="IPR018834">
    <property type="entry name" value="DNA/RNA-bd_Est1-type"/>
</dbReference>
<feature type="region of interest" description="Disordered" evidence="3">
    <location>
        <begin position="1102"/>
        <end position="1123"/>
    </location>
</feature>
<accession>A0AAD9JVV7</accession>
<sequence length="1254" mass="140698">MSDIFLFSNYRQAEALKAAVQDVSKGANEAWVSRQNLQDLYQKLLVLDLEYALDKKVEQDLWNHAFKNQINTLQTQAKDKQNPKRPEIVASLNLFLETASGFYIQLLEELCSAFKLDLPCRRKSANIGILKEYGPVAEKVKVPKQSSCLYICQHCLVHLGDIARYREQSDQAQTYYRHAASLVPYNGQPYNQLAILEAAKGNKLSTVVYYIRSIAVKHPFPVACTNLEKLYAKITRDVPDHSRKLSMIELVTTHLQFNALIHLCKNLDKAKMLSQKILISLPSHITSMSFTSHQLIQLITVNLFTMSHARRKLTDQSMNSTEKADLEKKEELGMDERRGYDLVFNMTMSLLEVLLNVTPKQEVKTKDYHTLPSIKVLLDWIHADKDIINSPDSKMPSICHNLSKLLNNLQFSPNQKDAAFDLEKYLRVPLPEDCELRCFIPMVAAHCELDFQLMPAEGLSANLEMHIRCQRLVEHGLWLCDEFPSLNLMNVQKQKSGHLFFSSPIAMTKSSSGTDPEKPMERKSYRQNVAIQAIMQNKSRKENMASVAGEGKDDHHGNKPSSFGNQVKGQGSTTGRNASQEKPGKKEHKSEKPPKKSDAGIMAHSATDTQEPKEKPIPPDAWNHPASNLTPTAHVDFARPPLPAGPFMKGRPQLPPEFTQQPPLWPPMVITQPPLANFYPHTVMTQQNNKENQQYQYPGKHQGQDGFSQGQISEKHQMKPMDDPVIISYSKDLPQTMMAGLIPMYPESKGTGGISDGTSAEHQQQDHLSSLQKLQLQQQHQQQIIKTQEVQDPKRWLPQQQQQHLLFQRVIYQLDEQILKTAKRLEQVGQMVQQKSQTMQQDPEIQVLHQRLQQLHMQKKSTMDPCQLQHLKTVITQNQQNLIMLVHQYQNQIVEQQQLQQQLQHQLIQLQQQRRQKLAEAERVWPPEILAADDRPPRNSLPAGNLLPGNMDLSQMMAVLEVTQGSKQLNEPWNKADGSETSQQRSGASLANRPNNLPIGSSEASSLSPVTPYLGTYSQFGKSSPNEAAKSFLESLLSGSFGAEKSSNGAYFPESDSDDELKQISDELTVVNDKSALESLLSSTFPVSLPVDVDLSLLIEEVPKPDSPPSSISSLYTNSQSSEATVPTTNTYSLFSQSPWTVQLTSVDSSSHPSSPFGSSEGSVRTTPDPYSSQSDDRASLTSTLGTNLGFGFNFQPANNTSEGWRTPVGGAVEKAPGGSTGPHRNMQNLWTSGASPLQKLLEQQKCHRQNDPH</sequence>
<evidence type="ECO:0000259" key="5">
    <source>
        <dbReference type="Pfam" id="PF10374"/>
    </source>
</evidence>
<keyword evidence="1" id="KW-0866">Nonsense-mediated mRNA decay</keyword>
<evidence type="ECO:0000256" key="2">
    <source>
        <dbReference type="SAM" id="Coils"/>
    </source>
</evidence>
<feature type="region of interest" description="Disordered" evidence="3">
    <location>
        <begin position="970"/>
        <end position="1005"/>
    </location>
</feature>
<dbReference type="Pfam" id="PF10373">
    <property type="entry name" value="EST1_DNA_bind"/>
    <property type="match status" value="1"/>
</dbReference>
<dbReference type="Proteomes" id="UP001208570">
    <property type="component" value="Unassembled WGS sequence"/>
</dbReference>
<dbReference type="InterPro" id="IPR019458">
    <property type="entry name" value="Est1-like_N"/>
</dbReference>
<feature type="region of interest" description="Disordered" evidence="3">
    <location>
        <begin position="1199"/>
        <end position="1235"/>
    </location>
</feature>
<comment type="caution">
    <text evidence="6">The sequence shown here is derived from an EMBL/GenBank/DDBJ whole genome shotgun (WGS) entry which is preliminary data.</text>
</comment>
<name>A0AAD9JVV7_9ANNE</name>
<reference evidence="6" key="1">
    <citation type="journal article" date="2023" name="Mol. Biol. Evol.">
        <title>Third-Generation Sequencing Reveals the Adaptive Role of the Epigenome in Three Deep-Sea Polychaetes.</title>
        <authorList>
            <person name="Perez M."/>
            <person name="Aroh O."/>
            <person name="Sun Y."/>
            <person name="Lan Y."/>
            <person name="Juniper S.K."/>
            <person name="Young C.R."/>
            <person name="Angers B."/>
            <person name="Qian P.Y."/>
        </authorList>
    </citation>
    <scope>NUCLEOTIDE SEQUENCE</scope>
    <source>
        <strain evidence="6">P08H-3</strain>
    </source>
</reference>
<dbReference type="AlphaFoldDB" id="A0AAD9JVV7"/>
<feature type="compositionally biased region" description="Polar residues" evidence="3">
    <location>
        <begin position="559"/>
        <end position="580"/>
    </location>
</feature>
<feature type="domain" description="Telomerase activating protein Est1-like N-terminal" evidence="5">
    <location>
        <begin position="56"/>
        <end position="169"/>
    </location>
</feature>
<evidence type="ECO:0000259" key="4">
    <source>
        <dbReference type="Pfam" id="PF10373"/>
    </source>
</evidence>
<dbReference type="EMBL" id="JAODUP010000156">
    <property type="protein sequence ID" value="KAK2159240.1"/>
    <property type="molecule type" value="Genomic_DNA"/>
</dbReference>
<dbReference type="SUPFAM" id="SSF48452">
    <property type="entry name" value="TPR-like"/>
    <property type="match status" value="1"/>
</dbReference>
<dbReference type="GO" id="GO:0005697">
    <property type="term" value="C:telomerase holoenzyme complex"/>
    <property type="evidence" value="ECO:0007669"/>
    <property type="project" value="TreeGrafter"/>
</dbReference>
<dbReference type="GO" id="GO:0000184">
    <property type="term" value="P:nuclear-transcribed mRNA catabolic process, nonsense-mediated decay"/>
    <property type="evidence" value="ECO:0007669"/>
    <property type="project" value="UniProtKB-KW"/>
</dbReference>
<dbReference type="PANTHER" id="PTHR15696:SF5">
    <property type="entry name" value="NONSENSE-MEDIATED MRNA DECAY FACTOR SMG7"/>
    <property type="match status" value="1"/>
</dbReference>
<feature type="compositionally biased region" description="Polar residues" evidence="3">
    <location>
        <begin position="1165"/>
        <end position="1183"/>
    </location>
</feature>
<feature type="compositionally biased region" description="Low complexity" evidence="3">
    <location>
        <begin position="1146"/>
        <end position="1164"/>
    </location>
</feature>
<dbReference type="Gene3D" id="1.25.40.10">
    <property type="entry name" value="Tetratricopeptide repeat domain"/>
    <property type="match status" value="1"/>
</dbReference>
<dbReference type="Pfam" id="PF10374">
    <property type="entry name" value="EST1"/>
    <property type="match status" value="1"/>
</dbReference>
<evidence type="ECO:0000313" key="7">
    <source>
        <dbReference type="Proteomes" id="UP001208570"/>
    </source>
</evidence>
<feature type="region of interest" description="Disordered" evidence="3">
    <location>
        <begin position="1145"/>
        <end position="1183"/>
    </location>
</feature>
<evidence type="ECO:0000313" key="6">
    <source>
        <dbReference type="EMBL" id="KAK2159240.1"/>
    </source>
</evidence>
<dbReference type="GO" id="GO:0070034">
    <property type="term" value="F:telomerase RNA binding"/>
    <property type="evidence" value="ECO:0007669"/>
    <property type="project" value="TreeGrafter"/>
</dbReference>
<dbReference type="InterPro" id="IPR011990">
    <property type="entry name" value="TPR-like_helical_dom_sf"/>
</dbReference>
<gene>
    <name evidence="6" type="ORF">LSH36_156g11043</name>
</gene>